<name>A0A2T0ZJX2_9ACTN</name>
<dbReference type="OrthoDB" id="9780685at2"/>
<dbReference type="InterPro" id="IPR000277">
    <property type="entry name" value="Cys/Met-Metab_PyrdxlP-dep_enz"/>
</dbReference>
<evidence type="ECO:0000313" key="7">
    <source>
        <dbReference type="Proteomes" id="UP000237752"/>
    </source>
</evidence>
<dbReference type="SUPFAM" id="SSF53383">
    <property type="entry name" value="PLP-dependent transferases"/>
    <property type="match status" value="1"/>
</dbReference>
<dbReference type="GO" id="GO:0003962">
    <property type="term" value="F:cystathionine gamma-synthase activity"/>
    <property type="evidence" value="ECO:0007669"/>
    <property type="project" value="TreeGrafter"/>
</dbReference>
<dbReference type="InterPro" id="IPR015424">
    <property type="entry name" value="PyrdxlP-dep_Trfase"/>
</dbReference>
<evidence type="ECO:0000256" key="5">
    <source>
        <dbReference type="RuleBase" id="RU362118"/>
    </source>
</evidence>
<dbReference type="PIRSF" id="PIRSF001434">
    <property type="entry name" value="CGS"/>
    <property type="match status" value="1"/>
</dbReference>
<sequence length="378" mass="39656">MSNDEGYAGWSFDTRAVAVGRPTGAGAPLNTPPVFASSFREGGNDYARFGTPTCDAFEAALGALEGGVAVGFATGMAACAAVLEDLPSGARVVAAANIYHGARTLMRDMEERGRLVLDTVDATDLTAARASLAGAAMLWLESPSNPLLQVLDLEALCRLGKEAGVPVVVDSTFATPVLQNPLAHGAAAVVHSATKYIGGHSDLMMGAVVVPDEEAAEPVRRRRTFHGAMPGAMEAFLALRGLRTLPLRIKAAQQNAMVIAGRLAEHPAVTSVFYPGLPGDPGHELASRQMRGFGAMLSFCVESEDRADEVLARTRLIVMATSLGGVESTAERRNRWNEGAPTGLIRLSVGIEAVEDIWRDLGTALGQPRGLGDRSAPE</sequence>
<dbReference type="InterPro" id="IPR015422">
    <property type="entry name" value="PyrdxlP-dep_Trfase_small"/>
</dbReference>
<comment type="caution">
    <text evidence="6">The sequence shown here is derived from an EMBL/GenBank/DDBJ whole genome shotgun (WGS) entry which is preliminary data.</text>
</comment>
<dbReference type="Gene3D" id="3.90.1150.10">
    <property type="entry name" value="Aspartate Aminotransferase, domain 1"/>
    <property type="match status" value="1"/>
</dbReference>
<gene>
    <name evidence="6" type="ORF">CLV47_12141</name>
</gene>
<evidence type="ECO:0000256" key="1">
    <source>
        <dbReference type="ARBA" id="ARBA00001933"/>
    </source>
</evidence>
<dbReference type="Gene3D" id="3.40.640.10">
    <property type="entry name" value="Type I PLP-dependent aspartate aminotransferase-like (Major domain)"/>
    <property type="match status" value="1"/>
</dbReference>
<dbReference type="GO" id="GO:0004123">
    <property type="term" value="F:cystathionine gamma-lyase activity"/>
    <property type="evidence" value="ECO:0007669"/>
    <property type="project" value="TreeGrafter"/>
</dbReference>
<dbReference type="GO" id="GO:0005737">
    <property type="term" value="C:cytoplasm"/>
    <property type="evidence" value="ECO:0007669"/>
    <property type="project" value="TreeGrafter"/>
</dbReference>
<evidence type="ECO:0000256" key="3">
    <source>
        <dbReference type="ARBA" id="ARBA00022898"/>
    </source>
</evidence>
<keyword evidence="7" id="KW-1185">Reference proteome</keyword>
<keyword evidence="3 4" id="KW-0663">Pyridoxal phosphate</keyword>
<organism evidence="6 7">
    <name type="scientific">Antricoccus suffuscus</name>
    <dbReference type="NCBI Taxonomy" id="1629062"/>
    <lineage>
        <taxon>Bacteria</taxon>
        <taxon>Bacillati</taxon>
        <taxon>Actinomycetota</taxon>
        <taxon>Actinomycetes</taxon>
        <taxon>Geodermatophilales</taxon>
        <taxon>Antricoccaceae</taxon>
        <taxon>Antricoccus</taxon>
    </lineage>
</organism>
<dbReference type="PANTHER" id="PTHR11808:SF15">
    <property type="entry name" value="CYSTATHIONINE GAMMA-LYASE"/>
    <property type="match status" value="1"/>
</dbReference>
<protein>
    <submittedName>
        <fullName evidence="6">Cystathionine gamma-synthase</fullName>
    </submittedName>
</protein>
<dbReference type="Proteomes" id="UP000237752">
    <property type="component" value="Unassembled WGS sequence"/>
</dbReference>
<dbReference type="AlphaFoldDB" id="A0A2T0ZJX2"/>
<dbReference type="GO" id="GO:0019346">
    <property type="term" value="P:transsulfuration"/>
    <property type="evidence" value="ECO:0007669"/>
    <property type="project" value="InterPro"/>
</dbReference>
<reference evidence="6 7" key="1">
    <citation type="submission" date="2018-03" db="EMBL/GenBank/DDBJ databases">
        <title>Genomic Encyclopedia of Archaeal and Bacterial Type Strains, Phase II (KMG-II): from individual species to whole genera.</title>
        <authorList>
            <person name="Goeker M."/>
        </authorList>
    </citation>
    <scope>NUCLEOTIDE SEQUENCE [LARGE SCALE GENOMIC DNA]</scope>
    <source>
        <strain evidence="6 7">DSM 100065</strain>
    </source>
</reference>
<evidence type="ECO:0000313" key="6">
    <source>
        <dbReference type="EMBL" id="PRZ36605.1"/>
    </source>
</evidence>
<feature type="modified residue" description="N6-(pyridoxal phosphate)lysine" evidence="4">
    <location>
        <position position="195"/>
    </location>
</feature>
<comment type="similarity">
    <text evidence="2 5">Belongs to the trans-sulfuration enzymes family.</text>
</comment>
<dbReference type="GO" id="GO:0030170">
    <property type="term" value="F:pyridoxal phosphate binding"/>
    <property type="evidence" value="ECO:0007669"/>
    <property type="project" value="InterPro"/>
</dbReference>
<evidence type="ECO:0000256" key="2">
    <source>
        <dbReference type="ARBA" id="ARBA00009077"/>
    </source>
</evidence>
<accession>A0A2T0ZJX2</accession>
<proteinExistence type="inferred from homology"/>
<dbReference type="GO" id="GO:0019343">
    <property type="term" value="P:cysteine biosynthetic process via cystathionine"/>
    <property type="evidence" value="ECO:0007669"/>
    <property type="project" value="TreeGrafter"/>
</dbReference>
<evidence type="ECO:0000256" key="4">
    <source>
        <dbReference type="PIRSR" id="PIRSR001434-2"/>
    </source>
</evidence>
<dbReference type="PANTHER" id="PTHR11808">
    <property type="entry name" value="TRANS-SULFURATION ENZYME FAMILY MEMBER"/>
    <property type="match status" value="1"/>
</dbReference>
<dbReference type="InterPro" id="IPR015421">
    <property type="entry name" value="PyrdxlP-dep_Trfase_major"/>
</dbReference>
<dbReference type="EMBL" id="PVUE01000021">
    <property type="protein sequence ID" value="PRZ36605.1"/>
    <property type="molecule type" value="Genomic_DNA"/>
</dbReference>
<dbReference type="Pfam" id="PF01053">
    <property type="entry name" value="Cys_Met_Meta_PP"/>
    <property type="match status" value="1"/>
</dbReference>
<comment type="cofactor">
    <cofactor evidence="1 5">
        <name>pyridoxal 5'-phosphate</name>
        <dbReference type="ChEBI" id="CHEBI:597326"/>
    </cofactor>
</comment>
<dbReference type="RefSeq" id="WP_106350665.1">
    <property type="nucleotide sequence ID" value="NZ_PVUE01000021.1"/>
</dbReference>